<evidence type="ECO:0000313" key="1">
    <source>
        <dbReference type="EMBL" id="OIQ78564.1"/>
    </source>
</evidence>
<comment type="caution">
    <text evidence="1">The sequence shown here is derived from an EMBL/GenBank/DDBJ whole genome shotgun (WGS) entry which is preliminary data.</text>
</comment>
<protein>
    <submittedName>
        <fullName evidence="1">Uncharacterized protein</fullName>
    </submittedName>
</protein>
<dbReference type="EMBL" id="MLJW01001377">
    <property type="protein sequence ID" value="OIQ78564.1"/>
    <property type="molecule type" value="Genomic_DNA"/>
</dbReference>
<gene>
    <name evidence="1" type="ORF">GALL_397250</name>
</gene>
<accession>A0A1J5QF03</accession>
<reference evidence="1" key="1">
    <citation type="submission" date="2016-10" db="EMBL/GenBank/DDBJ databases">
        <title>Sequence of Gallionella enrichment culture.</title>
        <authorList>
            <person name="Poehlein A."/>
            <person name="Muehling M."/>
            <person name="Daniel R."/>
        </authorList>
    </citation>
    <scope>NUCLEOTIDE SEQUENCE</scope>
</reference>
<name>A0A1J5QF03_9ZZZZ</name>
<organism evidence="1">
    <name type="scientific">mine drainage metagenome</name>
    <dbReference type="NCBI Taxonomy" id="410659"/>
    <lineage>
        <taxon>unclassified sequences</taxon>
        <taxon>metagenomes</taxon>
        <taxon>ecological metagenomes</taxon>
    </lineage>
</organism>
<dbReference type="AlphaFoldDB" id="A0A1J5QF03"/>
<sequence length="160" mass="17463">MIRWWPALIFLVFHSAYAEDRLGRLFFTPAERISLDRLRQNSRPQIGNAQVGSAATEAGELASAPLTVVSVQGYVTRGGGKGTVWVNRRPLHETLPADTGVDRVRVTDGRVHLKLHGAGKEVSLKAGQSYDPVTGKVAEHPYIPEAGEWAAAELEALERP</sequence>
<proteinExistence type="predicted"/>